<accession>A0A383EAE4</accession>
<reference evidence="1" key="1">
    <citation type="submission" date="2018-05" db="EMBL/GenBank/DDBJ databases">
        <authorList>
            <person name="Lanie J.A."/>
            <person name="Ng W.-L."/>
            <person name="Kazmierczak K.M."/>
            <person name="Andrzejewski T.M."/>
            <person name="Davidsen T.M."/>
            <person name="Wayne K.J."/>
            <person name="Tettelin H."/>
            <person name="Glass J.I."/>
            <person name="Rusch D."/>
            <person name="Podicherti R."/>
            <person name="Tsui H.-C.T."/>
            <person name="Winkler M.E."/>
        </authorList>
    </citation>
    <scope>NUCLEOTIDE SEQUENCE</scope>
</reference>
<organism evidence="1">
    <name type="scientific">marine metagenome</name>
    <dbReference type="NCBI Taxonomy" id="408172"/>
    <lineage>
        <taxon>unclassified sequences</taxon>
        <taxon>metagenomes</taxon>
        <taxon>ecological metagenomes</taxon>
    </lineage>
</organism>
<sequence>NARELVESRYNVRSLASDLQRHIIELAAE</sequence>
<dbReference type="EMBL" id="UINC01224276">
    <property type="protein sequence ID" value="SVE53827.1"/>
    <property type="molecule type" value="Genomic_DNA"/>
</dbReference>
<dbReference type="AlphaFoldDB" id="A0A383EAE4"/>
<name>A0A383EAE4_9ZZZZ</name>
<protein>
    <submittedName>
        <fullName evidence="1">Uncharacterized protein</fullName>
    </submittedName>
</protein>
<gene>
    <name evidence="1" type="ORF">METZ01_LOCUS506681</name>
</gene>
<evidence type="ECO:0000313" key="1">
    <source>
        <dbReference type="EMBL" id="SVE53827.1"/>
    </source>
</evidence>
<feature type="non-terminal residue" evidence="1">
    <location>
        <position position="1"/>
    </location>
</feature>
<proteinExistence type="predicted"/>